<feature type="region of interest" description="Disordered" evidence="1">
    <location>
        <begin position="1"/>
        <end position="137"/>
    </location>
</feature>
<reference evidence="2 3" key="1">
    <citation type="submission" date="2016-11" db="EMBL/GenBank/DDBJ databases">
        <authorList>
            <person name="Jaros S."/>
            <person name="Januszkiewicz K."/>
            <person name="Wedrychowicz H."/>
        </authorList>
    </citation>
    <scope>NUCLEOTIDE SEQUENCE [LARGE SCALE GENOMIC DNA]</scope>
    <source>
        <strain evidence="2 3">DSM 46144</strain>
    </source>
</reference>
<proteinExistence type="predicted"/>
<evidence type="ECO:0000313" key="2">
    <source>
        <dbReference type="EMBL" id="SHM59459.1"/>
    </source>
</evidence>
<dbReference type="EMBL" id="FRCS01000001">
    <property type="protein sequence ID" value="SHM59459.1"/>
    <property type="molecule type" value="Genomic_DNA"/>
</dbReference>
<dbReference type="STRING" id="134849.SAMN05443668_101982"/>
<keyword evidence="3" id="KW-1185">Reference proteome</keyword>
<evidence type="ECO:0000256" key="1">
    <source>
        <dbReference type="SAM" id="MobiDB-lite"/>
    </source>
</evidence>
<dbReference type="SUPFAM" id="SSF48371">
    <property type="entry name" value="ARM repeat"/>
    <property type="match status" value="1"/>
</dbReference>
<feature type="compositionally biased region" description="Basic and acidic residues" evidence="1">
    <location>
        <begin position="77"/>
        <end position="87"/>
    </location>
</feature>
<protein>
    <submittedName>
        <fullName evidence="2">Uncharacterized protein</fullName>
    </submittedName>
</protein>
<feature type="compositionally biased region" description="Low complexity" evidence="1">
    <location>
        <begin position="34"/>
        <end position="55"/>
    </location>
</feature>
<name>A0A1M7K2F0_9ACTN</name>
<dbReference type="OrthoDB" id="3319826at2"/>
<dbReference type="Proteomes" id="UP000184440">
    <property type="component" value="Unassembled WGS sequence"/>
</dbReference>
<evidence type="ECO:0000313" key="3">
    <source>
        <dbReference type="Proteomes" id="UP000184440"/>
    </source>
</evidence>
<accession>A0A1M7K2F0</accession>
<organism evidence="2 3">
    <name type="scientific">Cryptosporangium aurantiacum</name>
    <dbReference type="NCBI Taxonomy" id="134849"/>
    <lineage>
        <taxon>Bacteria</taxon>
        <taxon>Bacillati</taxon>
        <taxon>Actinomycetota</taxon>
        <taxon>Actinomycetes</taxon>
        <taxon>Cryptosporangiales</taxon>
        <taxon>Cryptosporangiaceae</taxon>
        <taxon>Cryptosporangium</taxon>
    </lineage>
</organism>
<dbReference type="InterPro" id="IPR016024">
    <property type="entry name" value="ARM-type_fold"/>
</dbReference>
<gene>
    <name evidence="2" type="ORF">SAMN05443668_101982</name>
</gene>
<dbReference type="AlphaFoldDB" id="A0A1M7K2F0"/>
<sequence length="825" mass="89881">MSVQNEHTDQNDRSADDPASPQAPEPRAEPEAPEAPGAGHAKIAPAPAGQTGQAPLHEGGSGADPAGPATARPNGRRAPEEKGDRRPSVARGGRPLELEAPKPADPPAGDGTGRPRPPSEDAQNNTQFDEYSAEEKARKFGREQVFDRSASASGPDGKAFYFEHFTQHVTVGDRRIRVSRARIRDAARDACRETYVAVDGIDQMADTLVRRRLVILSGPSGTGRHATAVYLLSRAPQSGWLGRLETEPDELGDVIGRNGGPESGATPIEKDDRLVVDLLGRSPTDGQWAALAEEAYQKSAFVVVVAPPTPTSGDAYPREFCRPHGRPDPAAVLRRNLAYQLTKHRSACDREDCTDERLGAIVDARCAVPEVDRYLRIARSLDEVAGLAAVLADHVHTADAEVPGLLGSWKDRLRTRAEELLAASSGPSEKEERLLLRRQVFRIAYAVFHGHPFSDVFSAGDWLMAAVTQQAPNRVRLAEVPRLIVDGKVRELLGTGMSAVDEAAVNGTDGPRRAQLVDGDLVVSILDVAWHDYHTLRGPLLDWLQILALHPQVRVRVRAAQTAGLLARFDFDEVYGQLLRGWAEGPAFTRAAAADALDIAHRSGFLAARVRRQVRDWALSPKAQLQDSAARAYGSVTGVADPAEAIRALADLGTRRALADWSSIALAMVQLSDAGAPTQVLDALTEWIRSGEPTLRDHAVRAMLQLTRLAAGENSRSPLVRGLSDRRDTVIRLWRRALADERTSRRAWDQFRQWLRSAERRPEDAAGIEALAVDILDHPLDARARFWLTLWAERHPEASIYDRIRSALRRPGAGGASFGEDLLDG</sequence>
<feature type="compositionally biased region" description="Basic and acidic residues" evidence="1">
    <location>
        <begin position="1"/>
        <end position="16"/>
    </location>
</feature>
<dbReference type="RefSeq" id="WP_073251776.1">
    <property type="nucleotide sequence ID" value="NZ_FRCS01000001.1"/>
</dbReference>